<evidence type="ECO:0000256" key="1">
    <source>
        <dbReference type="ARBA" id="ARBA00023242"/>
    </source>
</evidence>
<dbReference type="InterPro" id="IPR050987">
    <property type="entry name" value="AtrR-like"/>
</dbReference>
<feature type="compositionally biased region" description="Polar residues" evidence="2">
    <location>
        <begin position="355"/>
        <end position="370"/>
    </location>
</feature>
<proteinExistence type="predicted"/>
<evidence type="ECO:0000313" key="5">
    <source>
        <dbReference type="Proteomes" id="UP001152649"/>
    </source>
</evidence>
<protein>
    <recommendedName>
        <fullName evidence="3">Xylanolytic transcriptional activator regulatory domain-containing protein</fullName>
    </recommendedName>
</protein>
<dbReference type="GO" id="GO:0008270">
    <property type="term" value="F:zinc ion binding"/>
    <property type="evidence" value="ECO:0007669"/>
    <property type="project" value="InterPro"/>
</dbReference>
<feature type="region of interest" description="Disordered" evidence="2">
    <location>
        <begin position="613"/>
        <end position="650"/>
    </location>
</feature>
<feature type="domain" description="Xylanolytic transcriptional activator regulatory" evidence="3">
    <location>
        <begin position="262"/>
        <end position="336"/>
    </location>
</feature>
<accession>A0A9W4K6F8</accession>
<reference evidence="4" key="1">
    <citation type="submission" date="2021-07" db="EMBL/GenBank/DDBJ databases">
        <authorList>
            <person name="Branca A.L. A."/>
        </authorList>
    </citation>
    <scope>NUCLEOTIDE SEQUENCE</scope>
</reference>
<feature type="compositionally biased region" description="Basic and acidic residues" evidence="2">
    <location>
        <begin position="634"/>
        <end position="650"/>
    </location>
</feature>
<gene>
    <name evidence="4" type="ORF">PSALAMII_LOCUS11847</name>
</gene>
<feature type="region of interest" description="Disordered" evidence="2">
    <location>
        <begin position="79"/>
        <end position="127"/>
    </location>
</feature>
<dbReference type="Pfam" id="PF04082">
    <property type="entry name" value="Fungal_trans"/>
    <property type="match status" value="1"/>
</dbReference>
<dbReference type="Proteomes" id="UP001152649">
    <property type="component" value="Unassembled WGS sequence"/>
</dbReference>
<evidence type="ECO:0000256" key="2">
    <source>
        <dbReference type="SAM" id="MobiDB-lite"/>
    </source>
</evidence>
<dbReference type="EMBL" id="CAJVPG010000477">
    <property type="protein sequence ID" value="CAG8432111.1"/>
    <property type="molecule type" value="Genomic_DNA"/>
</dbReference>
<keyword evidence="1" id="KW-0539">Nucleus</keyword>
<dbReference type="AlphaFoldDB" id="A0A9W4K6F8"/>
<dbReference type="SMART" id="SM00906">
    <property type="entry name" value="Fungal_trans"/>
    <property type="match status" value="1"/>
</dbReference>
<evidence type="ECO:0000259" key="3">
    <source>
        <dbReference type="SMART" id="SM00906"/>
    </source>
</evidence>
<dbReference type="PANTHER" id="PTHR46910:SF9">
    <property type="entry name" value="MISCELLANEOUS ZN(II)2CYS6 TRANSCRIPTION FACTOR (EUROFUNG)"/>
    <property type="match status" value="1"/>
</dbReference>
<dbReference type="GO" id="GO:0003677">
    <property type="term" value="F:DNA binding"/>
    <property type="evidence" value="ECO:0007669"/>
    <property type="project" value="InterPro"/>
</dbReference>
<feature type="compositionally biased region" description="Basic and acidic residues" evidence="2">
    <location>
        <begin position="371"/>
        <end position="382"/>
    </location>
</feature>
<sequence>MAAIIDRVDESALCVDLGINLGSGKDLYLLNVCTMGSEFVPETSEIGSLTAHSNEDSQFVGSSSGVYFIKTVKRAFNEDGPNSAESNFPTAEETLVGAEDSPREKRQRTASVRDTVPDVESPTEWTYDPSLMGSMGNLPPPEIAKDLMMMYFKVWHPLFPFLHGPTFLQAMERIYSSNQSQQTQGSCIDHRSTCWTTIFQCIFNLGSLLAPDLDLPDESKIQSPNSINSLLGTLSSRHDIVSLQALLAIQVYLVATMSLRQASTVGGCILRSMLHAGLHRCPYRYKQLSTHDRQLRKRIFWCAYAIDRYLSQALGLPLGIQDSDIDVCLPAAREMHSSRGHMTQANAMTPRPGSSAESGYAQPSQLSGRDSTPDNKGDHGKESIMASYVDSGTLTGRALELFHKSILVRSVRRSSVLFLVTDVHKWWNSLPLDLQRKPLASELPENSTTVDRAFDFGPFFTVLYQHLILIIHRPSLSLDSSTPEFCSGLQTCIGASRSILSALRLQVDSNQALFWPGFLSAAWMSGLVLALACQLKQYVLSKGLEEINQISEFLRLMSPQWETAKHCHMSLSVLAAKIQQTPNSTDSHMNSQAYAMRGSPTLVETLNAREERRRRLSGLSPLPENQTSTAEGTFEGHGHQSIESNARDSWRRQDSIWNQSTQLPNSSEYGNLVETPSSLQMNFQHTDTSQFDGVSNFDLNMVDLIQGANFDTLFDMIGQHYPSF</sequence>
<evidence type="ECO:0000313" key="4">
    <source>
        <dbReference type="EMBL" id="CAG8432111.1"/>
    </source>
</evidence>
<organism evidence="4 5">
    <name type="scientific">Penicillium salamii</name>
    <dbReference type="NCBI Taxonomy" id="1612424"/>
    <lineage>
        <taxon>Eukaryota</taxon>
        <taxon>Fungi</taxon>
        <taxon>Dikarya</taxon>
        <taxon>Ascomycota</taxon>
        <taxon>Pezizomycotina</taxon>
        <taxon>Eurotiomycetes</taxon>
        <taxon>Eurotiomycetidae</taxon>
        <taxon>Eurotiales</taxon>
        <taxon>Aspergillaceae</taxon>
        <taxon>Penicillium</taxon>
    </lineage>
</organism>
<dbReference type="GO" id="GO:0003700">
    <property type="term" value="F:DNA-binding transcription factor activity"/>
    <property type="evidence" value="ECO:0007669"/>
    <property type="project" value="InterPro"/>
</dbReference>
<dbReference type="OrthoDB" id="3266505at2759"/>
<dbReference type="InterPro" id="IPR007219">
    <property type="entry name" value="XnlR_reg_dom"/>
</dbReference>
<comment type="caution">
    <text evidence="4">The sequence shown here is derived from an EMBL/GenBank/DDBJ whole genome shotgun (WGS) entry which is preliminary data.</text>
</comment>
<name>A0A9W4K6F8_9EURO</name>
<keyword evidence="5" id="KW-1185">Reference proteome</keyword>
<dbReference type="PANTHER" id="PTHR46910">
    <property type="entry name" value="TRANSCRIPTION FACTOR PDR1"/>
    <property type="match status" value="1"/>
</dbReference>
<dbReference type="CDD" id="cd12148">
    <property type="entry name" value="fungal_TF_MHR"/>
    <property type="match status" value="1"/>
</dbReference>
<dbReference type="GO" id="GO:0006351">
    <property type="term" value="P:DNA-templated transcription"/>
    <property type="evidence" value="ECO:0007669"/>
    <property type="project" value="InterPro"/>
</dbReference>
<feature type="region of interest" description="Disordered" evidence="2">
    <location>
        <begin position="338"/>
        <end position="382"/>
    </location>
</feature>